<gene>
    <name evidence="2" type="ORF">AMTR_s00023p00012130</name>
</gene>
<proteinExistence type="predicted"/>
<sequence length="138" mass="15523">MVLHQIEALREARVDEVILAVNYQAERPPLGSSQFPDPIFVLNSEVICEFPFNQMLKFHSHHGHQASILVTKASETSQYGVAVVDEVTRLVKEFMEKPRAYVANDINAGIYILSPEVVCTLEVQPMSMERDVLPKLAT</sequence>
<keyword evidence="3" id="KW-1185">Reference proteome</keyword>
<dbReference type="Gramene" id="ERM95530">
    <property type="protein sequence ID" value="ERM95530"/>
    <property type="gene ID" value="AMTR_s00023p00012130"/>
</dbReference>
<dbReference type="Pfam" id="PF00483">
    <property type="entry name" value="NTP_transferase"/>
    <property type="match status" value="1"/>
</dbReference>
<name>W1NK19_AMBTC</name>
<dbReference type="InterPro" id="IPR050486">
    <property type="entry name" value="Mannose-1P_guanyltransferase"/>
</dbReference>
<accession>W1NK19</accession>
<dbReference type="OMA" id="SEVICEF"/>
<evidence type="ECO:0000313" key="2">
    <source>
        <dbReference type="EMBL" id="ERM95530.1"/>
    </source>
</evidence>
<dbReference type="HOGENOM" id="CLU_1857953_0_0_1"/>
<dbReference type="Proteomes" id="UP000017836">
    <property type="component" value="Unassembled WGS sequence"/>
</dbReference>
<dbReference type="STRING" id="13333.W1NK19"/>
<reference evidence="3" key="1">
    <citation type="journal article" date="2013" name="Science">
        <title>The Amborella genome and the evolution of flowering plants.</title>
        <authorList>
            <consortium name="Amborella Genome Project"/>
        </authorList>
    </citation>
    <scope>NUCLEOTIDE SEQUENCE [LARGE SCALE GENOMIC DNA]</scope>
</reference>
<dbReference type="InterPro" id="IPR005835">
    <property type="entry name" value="NTP_transferase_dom"/>
</dbReference>
<protein>
    <recommendedName>
        <fullName evidence="1">Nucleotidyl transferase domain-containing protein</fullName>
    </recommendedName>
</protein>
<dbReference type="Gene3D" id="3.90.550.10">
    <property type="entry name" value="Spore Coat Polysaccharide Biosynthesis Protein SpsA, Chain A"/>
    <property type="match status" value="1"/>
</dbReference>
<evidence type="ECO:0000259" key="1">
    <source>
        <dbReference type="Pfam" id="PF00483"/>
    </source>
</evidence>
<evidence type="ECO:0000313" key="3">
    <source>
        <dbReference type="Proteomes" id="UP000017836"/>
    </source>
</evidence>
<feature type="domain" description="Nucleotidyl transferase" evidence="1">
    <location>
        <begin position="37"/>
        <end position="126"/>
    </location>
</feature>
<dbReference type="AlphaFoldDB" id="W1NK19"/>
<dbReference type="InterPro" id="IPR029044">
    <property type="entry name" value="Nucleotide-diphossugar_trans"/>
</dbReference>
<dbReference type="EMBL" id="KI397474">
    <property type="protein sequence ID" value="ERM95530.1"/>
    <property type="molecule type" value="Genomic_DNA"/>
</dbReference>
<dbReference type="eggNOG" id="KOG1322">
    <property type="taxonomic scope" value="Eukaryota"/>
</dbReference>
<organism evidence="2 3">
    <name type="scientific">Amborella trichopoda</name>
    <dbReference type="NCBI Taxonomy" id="13333"/>
    <lineage>
        <taxon>Eukaryota</taxon>
        <taxon>Viridiplantae</taxon>
        <taxon>Streptophyta</taxon>
        <taxon>Embryophyta</taxon>
        <taxon>Tracheophyta</taxon>
        <taxon>Spermatophyta</taxon>
        <taxon>Magnoliopsida</taxon>
        <taxon>Amborellales</taxon>
        <taxon>Amborellaceae</taxon>
        <taxon>Amborella</taxon>
    </lineage>
</organism>
<dbReference type="SUPFAM" id="SSF53448">
    <property type="entry name" value="Nucleotide-diphospho-sugar transferases"/>
    <property type="match status" value="1"/>
</dbReference>
<dbReference type="PANTHER" id="PTHR22572">
    <property type="entry name" value="SUGAR-1-PHOSPHATE GUANYL TRANSFERASE"/>
    <property type="match status" value="1"/>
</dbReference>